<dbReference type="Proteomes" id="UP000235388">
    <property type="component" value="Unassembled WGS sequence"/>
</dbReference>
<feature type="compositionally biased region" description="Polar residues" evidence="1">
    <location>
        <begin position="16"/>
        <end position="42"/>
    </location>
</feature>
<feature type="compositionally biased region" description="Pro residues" evidence="1">
    <location>
        <begin position="83"/>
        <end position="99"/>
    </location>
</feature>
<evidence type="ECO:0000256" key="1">
    <source>
        <dbReference type="SAM" id="MobiDB-lite"/>
    </source>
</evidence>
<accession>A0A2N5VV26</accession>
<sequence>MADNQSKSAPSPPSPQNSDLACTQAQIPQDATQLPFLTSTSQKKTKTADRHDRNHPSYAYHNASPNQSTSLPNNSSSSSIPTVQPPPNFLPMPFPPNKNPPYQYSPNPANHHNPYIPE</sequence>
<organism evidence="2 3">
    <name type="scientific">Puccinia coronata f. sp. avenae</name>
    <dbReference type="NCBI Taxonomy" id="200324"/>
    <lineage>
        <taxon>Eukaryota</taxon>
        <taxon>Fungi</taxon>
        <taxon>Dikarya</taxon>
        <taxon>Basidiomycota</taxon>
        <taxon>Pucciniomycotina</taxon>
        <taxon>Pucciniomycetes</taxon>
        <taxon>Pucciniales</taxon>
        <taxon>Pucciniaceae</taxon>
        <taxon>Puccinia</taxon>
    </lineage>
</organism>
<proteinExistence type="predicted"/>
<feature type="compositionally biased region" description="Basic and acidic residues" evidence="1">
    <location>
        <begin position="46"/>
        <end position="55"/>
    </location>
</feature>
<feature type="region of interest" description="Disordered" evidence="1">
    <location>
        <begin position="1"/>
        <end position="118"/>
    </location>
</feature>
<dbReference type="AlphaFoldDB" id="A0A2N5VV26"/>
<comment type="caution">
    <text evidence="2">The sequence shown here is derived from an EMBL/GenBank/DDBJ whole genome shotgun (WGS) entry which is preliminary data.</text>
</comment>
<evidence type="ECO:0000313" key="3">
    <source>
        <dbReference type="Proteomes" id="UP000235388"/>
    </source>
</evidence>
<gene>
    <name evidence="2" type="ORF">PCANC_03566</name>
</gene>
<dbReference type="EMBL" id="PGCJ01000056">
    <property type="protein sequence ID" value="PLW53839.1"/>
    <property type="molecule type" value="Genomic_DNA"/>
</dbReference>
<feature type="compositionally biased region" description="Low complexity" evidence="1">
    <location>
        <begin position="64"/>
        <end position="82"/>
    </location>
</feature>
<reference evidence="2 3" key="1">
    <citation type="submission" date="2017-11" db="EMBL/GenBank/DDBJ databases">
        <title>De novo assembly and phasing of dikaryotic genomes from two isolates of Puccinia coronata f. sp. avenae, the causal agent of oat crown rust.</title>
        <authorList>
            <person name="Miller M.E."/>
            <person name="Zhang Y."/>
            <person name="Omidvar V."/>
            <person name="Sperschneider J."/>
            <person name="Schwessinger B."/>
            <person name="Raley C."/>
            <person name="Palmer J.M."/>
            <person name="Garnica D."/>
            <person name="Upadhyaya N."/>
            <person name="Rathjen J."/>
            <person name="Taylor J.M."/>
            <person name="Park R.F."/>
            <person name="Dodds P.N."/>
            <person name="Hirsch C.D."/>
            <person name="Kianian S.F."/>
            <person name="Figueroa M."/>
        </authorList>
    </citation>
    <scope>NUCLEOTIDE SEQUENCE [LARGE SCALE GENOMIC DNA]</scope>
    <source>
        <strain evidence="2">12NC29</strain>
    </source>
</reference>
<protein>
    <submittedName>
        <fullName evidence="2">Uncharacterized protein</fullName>
    </submittedName>
</protein>
<name>A0A2N5VV26_9BASI</name>
<keyword evidence="3" id="KW-1185">Reference proteome</keyword>
<evidence type="ECO:0000313" key="2">
    <source>
        <dbReference type="EMBL" id="PLW53839.1"/>
    </source>
</evidence>